<dbReference type="Proteomes" id="UP000291613">
    <property type="component" value="Unassembled WGS sequence"/>
</dbReference>
<feature type="domain" description="Extensin-like C-terminal" evidence="3">
    <location>
        <begin position="460"/>
        <end position="636"/>
    </location>
</feature>
<feature type="region of interest" description="Disordered" evidence="1">
    <location>
        <begin position="625"/>
        <end position="655"/>
    </location>
</feature>
<feature type="compositionally biased region" description="Basic and acidic residues" evidence="1">
    <location>
        <begin position="644"/>
        <end position="655"/>
    </location>
</feature>
<feature type="region of interest" description="Disordered" evidence="1">
    <location>
        <begin position="379"/>
        <end position="459"/>
    </location>
</feature>
<organism evidence="4 5">
    <name type="scientific">Hansschlegelia quercus</name>
    <dbReference type="NCBI Taxonomy" id="2528245"/>
    <lineage>
        <taxon>Bacteria</taxon>
        <taxon>Pseudomonadati</taxon>
        <taxon>Pseudomonadota</taxon>
        <taxon>Alphaproteobacteria</taxon>
        <taxon>Hyphomicrobiales</taxon>
        <taxon>Methylopilaceae</taxon>
        <taxon>Hansschlegelia</taxon>
    </lineage>
</organism>
<proteinExistence type="predicted"/>
<feature type="compositionally biased region" description="Basic residues" evidence="1">
    <location>
        <begin position="277"/>
        <end position="290"/>
    </location>
</feature>
<feature type="compositionally biased region" description="Pro residues" evidence="1">
    <location>
        <begin position="433"/>
        <end position="448"/>
    </location>
</feature>
<feature type="compositionally biased region" description="Low complexity" evidence="1">
    <location>
        <begin position="302"/>
        <end position="316"/>
    </location>
</feature>
<sequence>MDREEARALERLERRHEHPCPHEGAQSQARHARRKRDDHGGCSGACKDAAEDPEEGIEIGEAEPGSRAPDPSQQAGGDRVAERRRALYQLVAQRGSEIRADEILPGQGLKGGDGGRLAHPGRQRPRRGRAIGKRWTDRRDIDLDAPYAGEARGFARDERMMALGSLRRIARDIEDMAGEPGKALCARRRFGEILCHAAASSTTQRDRHALDDWPQRVAGLSSKRMIGIRGRRLALLALGVVAFTAANAGGSRIAFAAGASPSIRLVQFRFPWEAQRRPAKRAKRPAKPKSKPAAPARERSPATKPAQPPTAAAAAPAAPTLLAPPGLLVFSGPKGAEADWRALAAQIPPPEAAPPLPPEGPAPAPMWVVALMPPATQPVEQTDETELERDHVPLPPRRPGSETATSQEAETPAAPLPPEKPGDMKSAALIPKAPLPAGPAEPGPPDLPLPETAREDDPDCQALDKSDVVISKPLPSIEGPGVCGAGPLVELSGVKTKNGETIDLKPAATLRCEMARVVAAWLRDDLAPAASAAGVTLARLNAAGSYSCRGRNNVSGGKMSEHGRANALDVAGFTMADGKSYAVYAKDMPETFASVLRGSACGRFNTVLGEGSDAAHATHLHVDLQPRKSRHNKLCQWDGDEEPEPAKEEKSEDAK</sequence>
<evidence type="ECO:0000313" key="5">
    <source>
        <dbReference type="Proteomes" id="UP000291613"/>
    </source>
</evidence>
<protein>
    <submittedName>
        <fullName evidence="4">Extensin family protein</fullName>
    </submittedName>
</protein>
<name>A0A4Q9GRU9_9HYPH</name>
<keyword evidence="5" id="KW-1185">Reference proteome</keyword>
<evidence type="ECO:0000259" key="3">
    <source>
        <dbReference type="Pfam" id="PF06904"/>
    </source>
</evidence>
<gene>
    <name evidence="4" type="ORF">EYR15_01420</name>
</gene>
<feature type="region of interest" description="Disordered" evidence="1">
    <location>
        <begin position="104"/>
        <end position="129"/>
    </location>
</feature>
<dbReference type="EMBL" id="SIUB01000001">
    <property type="protein sequence ID" value="TBN54850.1"/>
    <property type="molecule type" value="Genomic_DNA"/>
</dbReference>
<evidence type="ECO:0000256" key="1">
    <source>
        <dbReference type="SAM" id="MobiDB-lite"/>
    </source>
</evidence>
<reference evidence="4 5" key="1">
    <citation type="submission" date="2019-02" db="EMBL/GenBank/DDBJ databases">
        <title>Hansschlegelia quercus sp. nov., a novel methylotrophic bacterium from buds of oak (Quercus robur L.).</title>
        <authorList>
            <person name="Agafonova N.V."/>
            <person name="Kaparullina E.N."/>
            <person name="Grouzdev D.S."/>
            <person name="Doronina N.V."/>
        </authorList>
    </citation>
    <scope>NUCLEOTIDE SEQUENCE [LARGE SCALE GENOMIC DNA]</scope>
    <source>
        <strain evidence="4 5">Dub</strain>
    </source>
</reference>
<feature type="compositionally biased region" description="Acidic residues" evidence="1">
    <location>
        <begin position="51"/>
        <end position="61"/>
    </location>
</feature>
<dbReference type="AlphaFoldDB" id="A0A4Q9GRU9"/>
<feature type="region of interest" description="Disordered" evidence="1">
    <location>
        <begin position="275"/>
        <end position="316"/>
    </location>
</feature>
<keyword evidence="2" id="KW-0472">Membrane</keyword>
<dbReference type="OrthoDB" id="9809788at2"/>
<accession>A0A4Q9GRU9</accession>
<evidence type="ECO:0000313" key="4">
    <source>
        <dbReference type="EMBL" id="TBN54850.1"/>
    </source>
</evidence>
<keyword evidence="2" id="KW-0812">Transmembrane</keyword>
<comment type="caution">
    <text evidence="4">The sequence shown here is derived from an EMBL/GenBank/DDBJ whole genome shotgun (WGS) entry which is preliminary data.</text>
</comment>
<feature type="transmembrane region" description="Helical" evidence="2">
    <location>
        <begin position="233"/>
        <end position="255"/>
    </location>
</feature>
<feature type="region of interest" description="Disordered" evidence="1">
    <location>
        <begin position="1"/>
        <end position="80"/>
    </location>
</feature>
<dbReference type="Pfam" id="PF06904">
    <property type="entry name" value="Extensin-like_C"/>
    <property type="match status" value="1"/>
</dbReference>
<dbReference type="InterPro" id="IPR009683">
    <property type="entry name" value="Extensin-like_C"/>
</dbReference>
<keyword evidence="2" id="KW-1133">Transmembrane helix</keyword>
<feature type="compositionally biased region" description="Basic and acidic residues" evidence="1">
    <location>
        <begin position="1"/>
        <end position="21"/>
    </location>
</feature>
<feature type="compositionally biased region" description="Basic residues" evidence="1">
    <location>
        <begin position="119"/>
        <end position="129"/>
    </location>
</feature>
<evidence type="ECO:0000256" key="2">
    <source>
        <dbReference type="SAM" id="Phobius"/>
    </source>
</evidence>